<keyword evidence="2" id="KW-1185">Reference proteome</keyword>
<protein>
    <submittedName>
        <fullName evidence="1">Uncharacterized protein</fullName>
    </submittedName>
</protein>
<evidence type="ECO:0000313" key="2">
    <source>
        <dbReference type="Proteomes" id="UP000198618"/>
    </source>
</evidence>
<reference evidence="1 2" key="1">
    <citation type="submission" date="2016-10" db="EMBL/GenBank/DDBJ databases">
        <authorList>
            <person name="de Groot N.N."/>
        </authorList>
    </citation>
    <scope>NUCLEOTIDE SEQUENCE [LARGE SCALE GENOMIC DNA]</scope>
    <source>
        <strain evidence="1 2">IBRC-M 10780</strain>
    </source>
</reference>
<name>A0A1I0GEA4_9BACI</name>
<accession>A0A1I0GEA4</accession>
<dbReference type="RefSeq" id="WP_090871978.1">
    <property type="nucleotide sequence ID" value="NZ_FOHE01000020.1"/>
</dbReference>
<dbReference type="OrthoDB" id="2704725at2"/>
<sequence>MGKKETEKLLFILMDFISDLSNEQYQNLLSGKAVVRYEQLEPNQRTALLVEKFRSDIRLLKLEDIKKQFKKEELLLISEHYNVSNKSRDTKQDIINKLVHSFGENIKSTANNDHMHQKLAEEIHKFDSVEKGKDYLANHPKLRTKKDIIALAKSMDVYVSQTYTKQKLLNRIAESIIGAKLRGQIIRSEK</sequence>
<evidence type="ECO:0000313" key="1">
    <source>
        <dbReference type="EMBL" id="SET68344.1"/>
    </source>
</evidence>
<dbReference type="EMBL" id="FOHE01000020">
    <property type="protein sequence ID" value="SET68344.1"/>
    <property type="molecule type" value="Genomic_DNA"/>
</dbReference>
<organism evidence="1 2">
    <name type="scientific">Oceanobacillus limi</name>
    <dbReference type="NCBI Taxonomy" id="930131"/>
    <lineage>
        <taxon>Bacteria</taxon>
        <taxon>Bacillati</taxon>
        <taxon>Bacillota</taxon>
        <taxon>Bacilli</taxon>
        <taxon>Bacillales</taxon>
        <taxon>Bacillaceae</taxon>
        <taxon>Oceanobacillus</taxon>
    </lineage>
</organism>
<gene>
    <name evidence="1" type="ORF">SAMN05216389_12057</name>
</gene>
<dbReference type="Proteomes" id="UP000198618">
    <property type="component" value="Unassembled WGS sequence"/>
</dbReference>
<dbReference type="STRING" id="930131.SAMN05216389_12057"/>
<proteinExistence type="predicted"/>
<dbReference type="AlphaFoldDB" id="A0A1I0GEA4"/>